<proteinExistence type="predicted"/>
<evidence type="ECO:0000313" key="5">
    <source>
        <dbReference type="EMBL" id="KAJ8962596.1"/>
    </source>
</evidence>
<evidence type="ECO:0000256" key="3">
    <source>
        <dbReference type="SAM" id="MobiDB-lite"/>
    </source>
</evidence>
<feature type="region of interest" description="Disordered" evidence="3">
    <location>
        <begin position="189"/>
        <end position="209"/>
    </location>
</feature>
<comment type="subcellular location">
    <subcellularLocation>
        <location evidence="1">Nucleus</location>
    </subcellularLocation>
</comment>
<reference evidence="5" key="1">
    <citation type="journal article" date="2023" name="Insect Mol. Biol.">
        <title>Genome sequencing provides insights into the evolution of gene families encoding plant cell wall-degrading enzymes in longhorned beetles.</title>
        <authorList>
            <person name="Shin N.R."/>
            <person name="Okamura Y."/>
            <person name="Kirsch R."/>
            <person name="Pauchet Y."/>
        </authorList>
    </citation>
    <scope>NUCLEOTIDE SEQUENCE</scope>
    <source>
        <strain evidence="5">AMC_N1</strain>
    </source>
</reference>
<comment type="caution">
    <text evidence="5">The sequence shown here is derived from an EMBL/GenBank/DDBJ whole genome shotgun (WGS) entry which is preliminary data.</text>
</comment>
<gene>
    <name evidence="5" type="ORF">NQ318_000989</name>
</gene>
<dbReference type="InterPro" id="IPR025927">
    <property type="entry name" value="Znf_KANL2-like"/>
</dbReference>
<keyword evidence="2" id="KW-0539">Nucleus</keyword>
<dbReference type="PANTHER" id="PTHR16198:SF2">
    <property type="entry name" value="INO80 COMPLEX SUBUNIT D"/>
    <property type="match status" value="1"/>
</dbReference>
<feature type="domain" description="KANL2-like probable zinc-finger" evidence="4">
    <location>
        <begin position="224"/>
        <end position="284"/>
    </location>
</feature>
<dbReference type="AlphaFoldDB" id="A0AAV8ZFT4"/>
<dbReference type="GO" id="GO:0005634">
    <property type="term" value="C:nucleus"/>
    <property type="evidence" value="ECO:0007669"/>
    <property type="project" value="UniProtKB-SubCell"/>
</dbReference>
<accession>A0AAV8ZFT4</accession>
<keyword evidence="6" id="KW-1185">Reference proteome</keyword>
<dbReference type="EMBL" id="JAPWTK010000002">
    <property type="protein sequence ID" value="KAJ8962596.1"/>
    <property type="molecule type" value="Genomic_DNA"/>
</dbReference>
<evidence type="ECO:0000259" key="4">
    <source>
        <dbReference type="Pfam" id="PF13891"/>
    </source>
</evidence>
<evidence type="ECO:0000313" key="6">
    <source>
        <dbReference type="Proteomes" id="UP001162162"/>
    </source>
</evidence>
<name>A0AAV8ZFT4_9CUCU</name>
<dbReference type="PANTHER" id="PTHR16198">
    <property type="match status" value="1"/>
</dbReference>
<evidence type="ECO:0000256" key="2">
    <source>
        <dbReference type="ARBA" id="ARBA00023242"/>
    </source>
</evidence>
<sequence>MFNSGIKGNQRCNGLKTSPSIDQVFNNKSFCHTNYNKNRVDNRDSYNNGKHGDRGYARGPMFLSNSVLYSNSLDTKVKLEPVGLDTENKITAHSIIGISDLNVDTETHKSPAIVKPRFKRESIRATHHEALQRIERETDVQNHYQQHWFSASLEKFKLEDRSREERIEITRHEFRRYIQQLVRSNVGQPNIFPDLPKQPAKTAAPMHRNRHQTGYSRLVVPRLCEVEKCPRPTLPCTKHCTSHIMLNTEQVLFEYCTAKFADNTQCSTPVFDIVHELPLCAEHARKRDNYKLYQEAKPKKLRKKVKPSAMIRPQKRNKKKRKPAIKSIETPLPSAILEVPAKTSASEEVNEIIEESPELEVEDMHMVDQVLGLNENGLEQALATQAHLLEETDISTVLSTIQVDEFSDFFTVNRNGEYEPSREEAEELEKALAAVDNDVKSLEKLSQTQGLLDSLLDEHALAETLVQIPEMFHNGYTPCGDSMVTQTSSYLLPVEPHSHS</sequence>
<evidence type="ECO:0000256" key="1">
    <source>
        <dbReference type="ARBA" id="ARBA00004123"/>
    </source>
</evidence>
<organism evidence="5 6">
    <name type="scientific">Aromia moschata</name>
    <dbReference type="NCBI Taxonomy" id="1265417"/>
    <lineage>
        <taxon>Eukaryota</taxon>
        <taxon>Metazoa</taxon>
        <taxon>Ecdysozoa</taxon>
        <taxon>Arthropoda</taxon>
        <taxon>Hexapoda</taxon>
        <taxon>Insecta</taxon>
        <taxon>Pterygota</taxon>
        <taxon>Neoptera</taxon>
        <taxon>Endopterygota</taxon>
        <taxon>Coleoptera</taxon>
        <taxon>Polyphaga</taxon>
        <taxon>Cucujiformia</taxon>
        <taxon>Chrysomeloidea</taxon>
        <taxon>Cerambycidae</taxon>
        <taxon>Cerambycinae</taxon>
        <taxon>Callichromatini</taxon>
        <taxon>Aromia</taxon>
    </lineage>
</organism>
<protein>
    <recommendedName>
        <fullName evidence="4">KANL2-like probable zinc-finger domain-containing protein</fullName>
    </recommendedName>
</protein>
<dbReference type="Proteomes" id="UP001162162">
    <property type="component" value="Unassembled WGS sequence"/>
</dbReference>
<dbReference type="Pfam" id="PF13891">
    <property type="entry name" value="zf-C3HC3H_KANSL2"/>
    <property type="match status" value="1"/>
</dbReference>